<dbReference type="RefSeq" id="WP_092735966.1">
    <property type="nucleotide sequence ID" value="NZ_FNAS01000003.1"/>
</dbReference>
<keyword evidence="2" id="KW-1185">Reference proteome</keyword>
<organism evidence="1 2">
    <name type="scientific">Riemerella columbipharyngis</name>
    <dbReference type="NCBI Taxonomy" id="1071918"/>
    <lineage>
        <taxon>Bacteria</taxon>
        <taxon>Pseudomonadati</taxon>
        <taxon>Bacteroidota</taxon>
        <taxon>Flavobacteriia</taxon>
        <taxon>Flavobacteriales</taxon>
        <taxon>Weeksellaceae</taxon>
        <taxon>Riemerella</taxon>
    </lineage>
</organism>
<name>A0A1G7A3X4_9FLAO</name>
<dbReference type="OrthoDB" id="1260486at2"/>
<dbReference type="STRING" id="1071918.SAMN05421544_10340"/>
<evidence type="ECO:0008006" key="3">
    <source>
        <dbReference type="Google" id="ProtNLM"/>
    </source>
</evidence>
<evidence type="ECO:0000313" key="2">
    <source>
        <dbReference type="Proteomes" id="UP000198517"/>
    </source>
</evidence>
<dbReference type="AlphaFoldDB" id="A0A1G7A3X4"/>
<evidence type="ECO:0000313" key="1">
    <source>
        <dbReference type="EMBL" id="SDE09618.1"/>
    </source>
</evidence>
<dbReference type="Proteomes" id="UP000198517">
    <property type="component" value="Unassembled WGS sequence"/>
</dbReference>
<sequence length="102" mass="11925">MSLLSVTFHCENNALPKWEAYMSGEMISRVEKWGHSYIISEVETEMLQEGKNFNILLDFKSPIERESFLNDYFADFAESIKETFSDKVMIFVTILNSKRRGN</sequence>
<accession>A0A1G7A3X4</accession>
<gene>
    <name evidence="1" type="ORF">SAMN05421544_10340</name>
</gene>
<dbReference type="Pfam" id="PF14114">
    <property type="entry name" value="DUF4286"/>
    <property type="match status" value="1"/>
</dbReference>
<dbReference type="InterPro" id="IPR025563">
    <property type="entry name" value="DUF4286"/>
</dbReference>
<reference evidence="1 2" key="1">
    <citation type="submission" date="2016-10" db="EMBL/GenBank/DDBJ databases">
        <authorList>
            <person name="de Groot N.N."/>
        </authorList>
    </citation>
    <scope>NUCLEOTIDE SEQUENCE [LARGE SCALE GENOMIC DNA]</scope>
    <source>
        <strain evidence="1 2">DSM 24015</strain>
    </source>
</reference>
<proteinExistence type="predicted"/>
<dbReference type="EMBL" id="FNAS01000003">
    <property type="protein sequence ID" value="SDE09618.1"/>
    <property type="molecule type" value="Genomic_DNA"/>
</dbReference>
<protein>
    <recommendedName>
        <fullName evidence="3">DUF4286 domain-containing protein</fullName>
    </recommendedName>
</protein>